<dbReference type="AlphaFoldDB" id="A0A0G4HGI3"/>
<evidence type="ECO:0000313" key="4">
    <source>
        <dbReference type="EMBL" id="CEM43022.1"/>
    </source>
</evidence>
<feature type="domain" description="RRM" evidence="3">
    <location>
        <begin position="238"/>
        <end position="330"/>
    </location>
</feature>
<reference evidence="4" key="1">
    <citation type="submission" date="2014-11" db="EMBL/GenBank/DDBJ databases">
        <authorList>
            <person name="Otto D Thomas"/>
            <person name="Naeem Raeece"/>
        </authorList>
    </citation>
    <scope>NUCLEOTIDE SEQUENCE</scope>
</reference>
<name>A0A0G4HGI3_9ALVE</name>
<feature type="region of interest" description="Disordered" evidence="2">
    <location>
        <begin position="1"/>
        <end position="126"/>
    </location>
</feature>
<feature type="compositionally biased region" description="Basic and acidic residues" evidence="2">
    <location>
        <begin position="370"/>
        <end position="379"/>
    </location>
</feature>
<dbReference type="GO" id="GO:0003723">
    <property type="term" value="F:RNA binding"/>
    <property type="evidence" value="ECO:0007669"/>
    <property type="project" value="UniProtKB-UniRule"/>
</dbReference>
<organism evidence="4">
    <name type="scientific">Chromera velia CCMP2878</name>
    <dbReference type="NCBI Taxonomy" id="1169474"/>
    <lineage>
        <taxon>Eukaryota</taxon>
        <taxon>Sar</taxon>
        <taxon>Alveolata</taxon>
        <taxon>Colpodellida</taxon>
        <taxon>Chromeraceae</taxon>
        <taxon>Chromera</taxon>
    </lineage>
</organism>
<dbReference type="EMBL" id="CDMZ01002592">
    <property type="protein sequence ID" value="CEM43022.1"/>
    <property type="molecule type" value="Genomic_DNA"/>
</dbReference>
<feature type="non-terminal residue" evidence="4">
    <location>
        <position position="1"/>
    </location>
</feature>
<proteinExistence type="predicted"/>
<feature type="region of interest" description="Disordered" evidence="2">
    <location>
        <begin position="144"/>
        <end position="233"/>
    </location>
</feature>
<dbReference type="InterPro" id="IPR000504">
    <property type="entry name" value="RRM_dom"/>
</dbReference>
<feature type="compositionally biased region" description="Gly residues" evidence="2">
    <location>
        <begin position="22"/>
        <end position="40"/>
    </location>
</feature>
<dbReference type="InterPro" id="IPR035979">
    <property type="entry name" value="RBD_domain_sf"/>
</dbReference>
<dbReference type="SUPFAM" id="SSF54928">
    <property type="entry name" value="RNA-binding domain, RBD"/>
    <property type="match status" value="1"/>
</dbReference>
<dbReference type="PROSITE" id="PS50102">
    <property type="entry name" value="RRM"/>
    <property type="match status" value="1"/>
</dbReference>
<evidence type="ECO:0000256" key="2">
    <source>
        <dbReference type="SAM" id="MobiDB-lite"/>
    </source>
</evidence>
<keyword evidence="1" id="KW-0694">RNA-binding</keyword>
<dbReference type="Gene3D" id="3.30.70.330">
    <property type="match status" value="1"/>
</dbReference>
<dbReference type="CDD" id="cd00590">
    <property type="entry name" value="RRM_SF"/>
    <property type="match status" value="1"/>
</dbReference>
<gene>
    <name evidence="4" type="ORF">Cvel_27212</name>
</gene>
<feature type="compositionally biased region" description="Low complexity" evidence="2">
    <location>
        <begin position="11"/>
        <end position="21"/>
    </location>
</feature>
<feature type="compositionally biased region" description="Low complexity" evidence="2">
    <location>
        <begin position="183"/>
        <end position="194"/>
    </location>
</feature>
<feature type="compositionally biased region" description="Polar residues" evidence="2">
    <location>
        <begin position="172"/>
        <end position="182"/>
    </location>
</feature>
<dbReference type="InterPro" id="IPR012677">
    <property type="entry name" value="Nucleotide-bd_a/b_plait_sf"/>
</dbReference>
<evidence type="ECO:0000259" key="3">
    <source>
        <dbReference type="PROSITE" id="PS50102"/>
    </source>
</evidence>
<accession>A0A0G4HGI3</accession>
<protein>
    <recommendedName>
        <fullName evidence="3">RRM domain-containing protein</fullName>
    </recommendedName>
</protein>
<dbReference type="VEuPathDB" id="CryptoDB:Cvel_27212"/>
<dbReference type="SMART" id="SM00360">
    <property type="entry name" value="RRM"/>
    <property type="match status" value="1"/>
</dbReference>
<feature type="compositionally biased region" description="Pro residues" evidence="2">
    <location>
        <begin position="105"/>
        <end position="114"/>
    </location>
</feature>
<feature type="compositionally biased region" description="Basic and acidic residues" evidence="2">
    <location>
        <begin position="205"/>
        <end position="221"/>
    </location>
</feature>
<feature type="compositionally biased region" description="Gly residues" evidence="2">
    <location>
        <begin position="64"/>
        <end position="75"/>
    </location>
</feature>
<dbReference type="Pfam" id="PF00076">
    <property type="entry name" value="RRM_1"/>
    <property type="match status" value="1"/>
</dbReference>
<feature type="region of interest" description="Disordered" evidence="2">
    <location>
        <begin position="356"/>
        <end position="379"/>
    </location>
</feature>
<evidence type="ECO:0000256" key="1">
    <source>
        <dbReference type="PROSITE-ProRule" id="PRU00176"/>
    </source>
</evidence>
<sequence length="379" mass="40450">RPMPTAGRGEGPYLQQQQQSQFGGGYSGIMEGGGHRGVGGPAPAAAPLLSGGGRTLNVPTGHGHSQGGNGMGAGPLPGNAWSSQHPHTHAQAMAQGQAPSHLRPAPFPDYPAPSPGGISPSHAGGNHPVAAVASSIYPHPYPAPPPYAAFPHQTDSDTQRIGGGMGGHSRQLVGSSTTVSHLQQQQRMQQQQQQPPNDVRTAGRQTREKDQEKEREKEQRQQPDVMDSGAFVRGPSGSNLFVCSMPDWAVERDMVEWASEYGRVLGCRLIRHANGRSRNLAHLATASPQDALKVIRGLRGKVMTMDPSDPRYTPQRPPKARTIVVDPRRAEMADMLAALAPEDAVEVAQLVCMKKEPVKEEEQADGNDSDPQHEEEAGD</sequence>